<feature type="region of interest" description="Disordered" evidence="1">
    <location>
        <begin position="99"/>
        <end position="188"/>
    </location>
</feature>
<feature type="compositionally biased region" description="Low complexity" evidence="1">
    <location>
        <begin position="140"/>
        <end position="166"/>
    </location>
</feature>
<evidence type="ECO:0000313" key="2">
    <source>
        <dbReference type="EMBL" id="WAS95272.1"/>
    </source>
</evidence>
<evidence type="ECO:0000313" key="3">
    <source>
        <dbReference type="Proteomes" id="UP001164459"/>
    </source>
</evidence>
<gene>
    <name evidence="2" type="ORF">O0S08_03860</name>
</gene>
<sequence>MNPALLHLQRSENGHFVLTEPVSQTVVVAEGLAEAYARMCETLAEQPPPAQPALDGGGLFAWRGTPRALILAAALLVPTLWAVRIAFDLRAAQVECNTPATRSQGHPTRVAATRSADADREGTEDEIDPDAEADDEAAKPEPATAIVAEPAGGEAAGAEQAAPAKAEPAKAEPAKAEPAKAEPATAAP</sequence>
<organism evidence="2 3">
    <name type="scientific">Nannocystis punicea</name>
    <dbReference type="NCBI Taxonomy" id="2995304"/>
    <lineage>
        <taxon>Bacteria</taxon>
        <taxon>Pseudomonadati</taxon>
        <taxon>Myxococcota</taxon>
        <taxon>Polyangia</taxon>
        <taxon>Nannocystales</taxon>
        <taxon>Nannocystaceae</taxon>
        <taxon>Nannocystis</taxon>
    </lineage>
</organism>
<dbReference type="Proteomes" id="UP001164459">
    <property type="component" value="Chromosome"/>
</dbReference>
<reference evidence="2" key="1">
    <citation type="submission" date="2022-11" db="EMBL/GenBank/DDBJ databases">
        <title>Minimal conservation of predation-associated metabolite biosynthetic gene clusters underscores biosynthetic potential of Myxococcota including descriptions for ten novel species: Archangium lansinium sp. nov., Myxococcus landrumus sp. nov., Nannocystis bai.</title>
        <authorList>
            <person name="Ahearne A."/>
            <person name="Stevens C."/>
            <person name="Dowd S."/>
        </authorList>
    </citation>
    <scope>NUCLEOTIDE SEQUENCE</scope>
    <source>
        <strain evidence="2">Fl3</strain>
    </source>
</reference>
<evidence type="ECO:0000256" key="1">
    <source>
        <dbReference type="SAM" id="MobiDB-lite"/>
    </source>
</evidence>
<protein>
    <submittedName>
        <fullName evidence="2">Uncharacterized protein</fullName>
    </submittedName>
</protein>
<feature type="compositionally biased region" description="Basic and acidic residues" evidence="1">
    <location>
        <begin position="167"/>
        <end position="180"/>
    </location>
</feature>
<dbReference type="RefSeq" id="WP_269037604.1">
    <property type="nucleotide sequence ID" value="NZ_CP114040.1"/>
</dbReference>
<accession>A0ABY7H7N5</accession>
<name>A0ABY7H7N5_9BACT</name>
<proteinExistence type="predicted"/>
<keyword evidence="3" id="KW-1185">Reference proteome</keyword>
<feature type="compositionally biased region" description="Acidic residues" evidence="1">
    <location>
        <begin position="122"/>
        <end position="135"/>
    </location>
</feature>
<dbReference type="EMBL" id="CP114040">
    <property type="protein sequence ID" value="WAS95272.1"/>
    <property type="molecule type" value="Genomic_DNA"/>
</dbReference>